<accession>A0A1I5R1C1</accession>
<dbReference type="Proteomes" id="UP000183769">
    <property type="component" value="Unassembled WGS sequence"/>
</dbReference>
<dbReference type="RefSeq" id="WP_166623224.1">
    <property type="nucleotide sequence ID" value="NZ_FOXI01000004.1"/>
</dbReference>
<evidence type="ECO:0000313" key="2">
    <source>
        <dbReference type="Proteomes" id="UP000183769"/>
    </source>
</evidence>
<gene>
    <name evidence="1" type="ORF">SAMN05216277_104183</name>
</gene>
<reference evidence="2" key="1">
    <citation type="submission" date="2016-10" db="EMBL/GenBank/DDBJ databases">
        <authorList>
            <person name="Varghese N."/>
            <person name="Submissions S."/>
        </authorList>
    </citation>
    <scope>NUCLEOTIDE SEQUENCE [LARGE SCALE GENOMIC DNA]</scope>
    <source>
        <strain evidence="2">CGMCC 1.10329</strain>
    </source>
</reference>
<sequence length="47" mass="5319">MTNCPSCEREVRKLERAFIDADWGEPVIWQCPHCETILGTTDTATHG</sequence>
<keyword evidence="2" id="KW-1185">Reference proteome</keyword>
<dbReference type="OrthoDB" id="255423at2157"/>
<dbReference type="EMBL" id="FOXI01000004">
    <property type="protein sequence ID" value="SFP52137.1"/>
    <property type="molecule type" value="Genomic_DNA"/>
</dbReference>
<protein>
    <submittedName>
        <fullName evidence="1">Uncharacterized protein</fullName>
    </submittedName>
</protein>
<proteinExistence type="predicted"/>
<name>A0A1I5R1C1_9EURY</name>
<organism evidence="1 2">
    <name type="scientific">Halolamina pelagica</name>
    <dbReference type="NCBI Taxonomy" id="699431"/>
    <lineage>
        <taxon>Archaea</taxon>
        <taxon>Methanobacteriati</taxon>
        <taxon>Methanobacteriota</taxon>
        <taxon>Stenosarchaea group</taxon>
        <taxon>Halobacteria</taxon>
        <taxon>Halobacteriales</taxon>
        <taxon>Haloferacaceae</taxon>
    </lineage>
</organism>
<dbReference type="AlphaFoldDB" id="A0A1I5R1C1"/>
<evidence type="ECO:0000313" key="1">
    <source>
        <dbReference type="EMBL" id="SFP52137.1"/>
    </source>
</evidence>